<dbReference type="EMBL" id="AP025730">
    <property type="protein sequence ID" value="BDI05592.1"/>
    <property type="molecule type" value="Genomic_DNA"/>
</dbReference>
<evidence type="ECO:0000313" key="2">
    <source>
        <dbReference type="EMBL" id="BDI03174.1"/>
    </source>
</evidence>
<dbReference type="EMBL" id="AP025730">
    <property type="protein sequence ID" value="BDI07464.1"/>
    <property type="molecule type" value="Genomic_DNA"/>
</dbReference>
<evidence type="ECO:0000313" key="3">
    <source>
        <dbReference type="EMBL" id="BDI03380.1"/>
    </source>
</evidence>
<dbReference type="EMBL" id="AP025730">
    <property type="protein sequence ID" value="BDI05432.1"/>
    <property type="molecule type" value="Genomic_DNA"/>
</dbReference>
<keyword evidence="29" id="KW-1185">Reference proteome</keyword>
<evidence type="ECO:0000313" key="13">
    <source>
        <dbReference type="EMBL" id="BDI04811.1"/>
    </source>
</evidence>
<sequence length="298" mass="34558">MQAANISPADVWNLARRNIEFDDDACLVFDDSVLDKNHSHKIELVRKQYSGNAHGLIKGIGVVNCLYVNIKTGHYWIIDWRIYAPDEDGKSKLDHVQEMFDNAMAHKKLPFRTVLMDSWYATMDLMKHIHRAGKHFYCPLKSNRKVDDSQGQQPYKAVSTLQWSAQEHVHGKHVKLFKFPSDIKLKLFRVVVDTNRTDWVVTNDLSQDSTDDTHEMCAVRWKIEQYHREIKQVLGIEKCQCRMARSQKNHIACAILAWVHLCETAKALKTNIYSLKKGILSEFLKKELRSPTIRMAPI</sequence>
<dbReference type="EMBL" id="AP025730">
    <property type="protein sequence ID" value="BDI03678.1"/>
    <property type="molecule type" value="Genomic_DNA"/>
</dbReference>
<dbReference type="Proteomes" id="UP001057498">
    <property type="component" value="Chromosome"/>
</dbReference>
<evidence type="ECO:0000313" key="9">
    <source>
        <dbReference type="EMBL" id="BDI04145.1"/>
    </source>
</evidence>
<organism evidence="16 29">
    <name type="scientific">Sphaerotilus microaerophilus</name>
    <dbReference type="NCBI Taxonomy" id="2914710"/>
    <lineage>
        <taxon>Bacteria</taxon>
        <taxon>Pseudomonadati</taxon>
        <taxon>Pseudomonadota</taxon>
        <taxon>Betaproteobacteria</taxon>
        <taxon>Burkholderiales</taxon>
        <taxon>Sphaerotilaceae</taxon>
        <taxon>Sphaerotilus</taxon>
    </lineage>
</organism>
<evidence type="ECO:0000259" key="1">
    <source>
        <dbReference type="Pfam" id="PF01609"/>
    </source>
</evidence>
<evidence type="ECO:0000313" key="17">
    <source>
        <dbReference type="EMBL" id="BDI05758.1"/>
    </source>
</evidence>
<feature type="domain" description="Transposase IS4-like" evidence="1">
    <location>
        <begin position="110"/>
        <end position="258"/>
    </location>
</feature>
<dbReference type="EMBL" id="AP025730">
    <property type="protein sequence ID" value="BDI04649.1"/>
    <property type="molecule type" value="Genomic_DNA"/>
</dbReference>
<evidence type="ECO:0000313" key="14">
    <source>
        <dbReference type="EMBL" id="BDI05175.1"/>
    </source>
</evidence>
<gene>
    <name evidence="2" type="ORF">CATMQ487_01440</name>
    <name evidence="3" type="ORF">CATMQ487_03500</name>
    <name evidence="4" type="ORF">CATMQ487_06480</name>
    <name evidence="5" type="ORF">CATMQ487_09240</name>
    <name evidence="6" type="ORF">CATMQ487_09560</name>
    <name evidence="7" type="ORF">CATMQ487_09750</name>
    <name evidence="8" type="ORF">CATMQ487_10030</name>
    <name evidence="9" type="ORF">CATMQ487_11150</name>
    <name evidence="10" type="ORF">CATMQ487_16190</name>
    <name evidence="11" type="ORF">CATMQ487_16200</name>
    <name evidence="12" type="ORF">CATMQ487_17100</name>
    <name evidence="13" type="ORF">CATMQ487_17810</name>
    <name evidence="14" type="ORF">CATMQ487_21450</name>
    <name evidence="15" type="ORF">CATMQ487_24020</name>
    <name evidence="16" type="ORF">CATMQ487_25620</name>
    <name evidence="17" type="ORF">CATMQ487_27280</name>
    <name evidence="18" type="ORF">CATMQ487_27730</name>
    <name evidence="19" type="ORF">CATMQ487_33910</name>
    <name evidence="20" type="ORF">CATMQ487_35400</name>
    <name evidence="21" type="ORF">CATMQ487_35620</name>
    <name evidence="22" type="ORF">CATMQ487_37890</name>
    <name evidence="23" type="ORF">CATMQ487_42620</name>
    <name evidence="24" type="ORF">CATMQ487_43070</name>
    <name evidence="25" type="ORF">CATMQ487_44340</name>
    <name evidence="26" type="ORF">CATMQ487_44510</name>
    <name evidence="27" type="ORF">CATMQ487_46220</name>
    <name evidence="28" type="ORF">CATMQ487_48110</name>
</gene>
<evidence type="ECO:0000313" key="10">
    <source>
        <dbReference type="EMBL" id="BDI04649.1"/>
    </source>
</evidence>
<dbReference type="EMBL" id="AP025730">
    <property type="protein sequence ID" value="BDI04650.1"/>
    <property type="molecule type" value="Genomic_DNA"/>
</dbReference>
<evidence type="ECO:0000313" key="18">
    <source>
        <dbReference type="EMBL" id="BDI05803.1"/>
    </source>
</evidence>
<evidence type="ECO:0000313" key="8">
    <source>
        <dbReference type="EMBL" id="BDI04033.1"/>
    </source>
</evidence>
<dbReference type="EMBL" id="AP025730">
    <property type="protein sequence ID" value="BDI07481.1"/>
    <property type="molecule type" value="Genomic_DNA"/>
</dbReference>
<dbReference type="Gene3D" id="3.90.350.10">
    <property type="entry name" value="Transposase Inhibitor Protein From Tn5, Chain A, domain 1"/>
    <property type="match status" value="1"/>
</dbReference>
<dbReference type="EMBL" id="AP025730">
    <property type="protein sequence ID" value="BDI06592.1"/>
    <property type="molecule type" value="Genomic_DNA"/>
</dbReference>
<evidence type="ECO:0000313" key="6">
    <source>
        <dbReference type="EMBL" id="BDI03986.1"/>
    </source>
</evidence>
<dbReference type="EMBL" id="AP025730">
    <property type="protein sequence ID" value="BDI03380.1"/>
    <property type="molecule type" value="Genomic_DNA"/>
</dbReference>
<evidence type="ECO:0000313" key="28">
    <source>
        <dbReference type="EMBL" id="BDI07841.1"/>
    </source>
</evidence>
<evidence type="ECO:0000313" key="25">
    <source>
        <dbReference type="EMBL" id="BDI07464.1"/>
    </source>
</evidence>
<dbReference type="EMBL" id="AP025730">
    <property type="protein sequence ID" value="BDI07292.1"/>
    <property type="molecule type" value="Genomic_DNA"/>
</dbReference>
<evidence type="ECO:0000313" key="19">
    <source>
        <dbReference type="EMBL" id="BDI06421.1"/>
    </source>
</evidence>
<evidence type="ECO:0000313" key="15">
    <source>
        <dbReference type="EMBL" id="BDI05432.1"/>
    </source>
</evidence>
<dbReference type="InterPro" id="IPR002559">
    <property type="entry name" value="Transposase_11"/>
</dbReference>
<dbReference type="EMBL" id="AP025730">
    <property type="protein sequence ID" value="BDI05758.1"/>
    <property type="molecule type" value="Genomic_DNA"/>
</dbReference>
<dbReference type="EMBL" id="AP025730">
    <property type="protein sequence ID" value="BDI03954.1"/>
    <property type="molecule type" value="Genomic_DNA"/>
</dbReference>
<evidence type="ECO:0000313" key="7">
    <source>
        <dbReference type="EMBL" id="BDI04005.1"/>
    </source>
</evidence>
<evidence type="ECO:0000313" key="16">
    <source>
        <dbReference type="EMBL" id="BDI05592.1"/>
    </source>
</evidence>
<proteinExistence type="predicted"/>
<evidence type="ECO:0000313" key="21">
    <source>
        <dbReference type="EMBL" id="BDI06592.1"/>
    </source>
</evidence>
<evidence type="ECO:0000313" key="27">
    <source>
        <dbReference type="EMBL" id="BDI07652.1"/>
    </source>
</evidence>
<evidence type="ECO:0000313" key="11">
    <source>
        <dbReference type="EMBL" id="BDI04650.1"/>
    </source>
</evidence>
<dbReference type="EMBL" id="AP025730">
    <property type="protein sequence ID" value="BDI06570.1"/>
    <property type="molecule type" value="Genomic_DNA"/>
</dbReference>
<dbReference type="EMBL" id="AP025730">
    <property type="protein sequence ID" value="BDI04145.1"/>
    <property type="molecule type" value="Genomic_DNA"/>
</dbReference>
<evidence type="ECO:0000313" key="29">
    <source>
        <dbReference type="Proteomes" id="UP001057498"/>
    </source>
</evidence>
<evidence type="ECO:0000313" key="5">
    <source>
        <dbReference type="EMBL" id="BDI03954.1"/>
    </source>
</evidence>
<dbReference type="EMBL" id="AP025730">
    <property type="protein sequence ID" value="BDI04811.1"/>
    <property type="molecule type" value="Genomic_DNA"/>
</dbReference>
<evidence type="ECO:0000313" key="24">
    <source>
        <dbReference type="EMBL" id="BDI07337.1"/>
    </source>
</evidence>
<evidence type="ECO:0000313" key="23">
    <source>
        <dbReference type="EMBL" id="BDI07292.1"/>
    </source>
</evidence>
<name>A0ABN6PPP8_9BURK</name>
<dbReference type="EMBL" id="AP025730">
    <property type="protein sequence ID" value="BDI06421.1"/>
    <property type="molecule type" value="Genomic_DNA"/>
</dbReference>
<dbReference type="EMBL" id="AP025730">
    <property type="protein sequence ID" value="BDI06819.1"/>
    <property type="molecule type" value="Genomic_DNA"/>
</dbReference>
<dbReference type="EMBL" id="AP025730">
    <property type="protein sequence ID" value="BDI03174.1"/>
    <property type="molecule type" value="Genomic_DNA"/>
</dbReference>
<dbReference type="EMBL" id="AP025730">
    <property type="protein sequence ID" value="BDI07841.1"/>
    <property type="molecule type" value="Genomic_DNA"/>
</dbReference>
<dbReference type="EMBL" id="AP025730">
    <property type="protein sequence ID" value="BDI07337.1"/>
    <property type="molecule type" value="Genomic_DNA"/>
</dbReference>
<dbReference type="Pfam" id="PF01609">
    <property type="entry name" value="DDE_Tnp_1"/>
    <property type="match status" value="1"/>
</dbReference>
<dbReference type="EMBL" id="AP025730">
    <property type="protein sequence ID" value="BDI03986.1"/>
    <property type="molecule type" value="Genomic_DNA"/>
</dbReference>
<evidence type="ECO:0000313" key="26">
    <source>
        <dbReference type="EMBL" id="BDI07481.1"/>
    </source>
</evidence>
<dbReference type="EMBL" id="AP025730">
    <property type="protein sequence ID" value="BDI04005.1"/>
    <property type="molecule type" value="Genomic_DNA"/>
</dbReference>
<evidence type="ECO:0000313" key="22">
    <source>
        <dbReference type="EMBL" id="BDI06819.1"/>
    </source>
</evidence>
<evidence type="ECO:0000313" key="20">
    <source>
        <dbReference type="EMBL" id="BDI06570.1"/>
    </source>
</evidence>
<accession>A0ABN6PPP8</accession>
<reference evidence="16" key="1">
    <citation type="submission" date="2022-04" db="EMBL/GenBank/DDBJ databases">
        <title>Whole genome sequence of Sphaerotilus sp. FB-5.</title>
        <authorList>
            <person name="Takeda M."/>
            <person name="Narihara S."/>
            <person name="Akimoto M."/>
            <person name="Akimoto R."/>
            <person name="Nishiyashiki S."/>
            <person name="Murakami T."/>
        </authorList>
    </citation>
    <scope>NUCLEOTIDE SEQUENCE</scope>
    <source>
        <strain evidence="16">FB-5</strain>
    </source>
</reference>
<evidence type="ECO:0000313" key="12">
    <source>
        <dbReference type="EMBL" id="BDI04740.1"/>
    </source>
</evidence>
<dbReference type="EMBL" id="AP025730">
    <property type="protein sequence ID" value="BDI04033.1"/>
    <property type="molecule type" value="Genomic_DNA"/>
</dbReference>
<evidence type="ECO:0000313" key="4">
    <source>
        <dbReference type="EMBL" id="BDI03678.1"/>
    </source>
</evidence>
<dbReference type="EMBL" id="AP025730">
    <property type="protein sequence ID" value="BDI05175.1"/>
    <property type="molecule type" value="Genomic_DNA"/>
</dbReference>
<dbReference type="EMBL" id="AP025730">
    <property type="protein sequence ID" value="BDI04740.1"/>
    <property type="molecule type" value="Genomic_DNA"/>
</dbReference>
<protein>
    <recommendedName>
        <fullName evidence="1">Transposase IS4-like domain-containing protein</fullName>
    </recommendedName>
</protein>
<dbReference type="EMBL" id="AP025730">
    <property type="protein sequence ID" value="BDI07652.1"/>
    <property type="molecule type" value="Genomic_DNA"/>
</dbReference>
<dbReference type="EMBL" id="AP025730">
    <property type="protein sequence ID" value="BDI05803.1"/>
    <property type="molecule type" value="Genomic_DNA"/>
</dbReference>
<dbReference type="SUPFAM" id="SSF53098">
    <property type="entry name" value="Ribonuclease H-like"/>
    <property type="match status" value="1"/>
</dbReference>
<dbReference type="InterPro" id="IPR012337">
    <property type="entry name" value="RNaseH-like_sf"/>
</dbReference>